<protein>
    <submittedName>
        <fullName evidence="2">Uncharacterized protein</fullName>
    </submittedName>
</protein>
<accession>A0ABN9TBB1</accession>
<sequence length="242" mass="27484">MELAQRPLRLRGGARAAGASRPATAASRRRTTRPGPTPRPRPSPRDRRRSQAPRTACGTRSSERLGCDWATPTQDITPRIAAADGRANPRAWHHEHWCYTWTWVHLSSMLDQGLPHHDVSAGAQELFQKHRRTDQSEFMASYRFYAKRCSNKRITADTTIEQAEKMCDAMYGNIKCASFQGAELGYAEAPPPASLSHRYRFTYFLQKSNMAAWRYEQHRSLPFAGSHAGLGENVLRHWQLPL</sequence>
<proteinExistence type="predicted"/>
<evidence type="ECO:0000313" key="3">
    <source>
        <dbReference type="Proteomes" id="UP001189429"/>
    </source>
</evidence>
<keyword evidence="3" id="KW-1185">Reference proteome</keyword>
<reference evidence="2" key="1">
    <citation type="submission" date="2023-10" db="EMBL/GenBank/DDBJ databases">
        <authorList>
            <person name="Chen Y."/>
            <person name="Shah S."/>
            <person name="Dougan E. K."/>
            <person name="Thang M."/>
            <person name="Chan C."/>
        </authorList>
    </citation>
    <scope>NUCLEOTIDE SEQUENCE [LARGE SCALE GENOMIC DNA]</scope>
</reference>
<dbReference type="Proteomes" id="UP001189429">
    <property type="component" value="Unassembled WGS sequence"/>
</dbReference>
<feature type="region of interest" description="Disordered" evidence="1">
    <location>
        <begin position="1"/>
        <end position="70"/>
    </location>
</feature>
<comment type="caution">
    <text evidence="2">The sequence shown here is derived from an EMBL/GenBank/DDBJ whole genome shotgun (WGS) entry which is preliminary data.</text>
</comment>
<dbReference type="EMBL" id="CAUYUJ010014538">
    <property type="protein sequence ID" value="CAK0842919.1"/>
    <property type="molecule type" value="Genomic_DNA"/>
</dbReference>
<organism evidence="2 3">
    <name type="scientific">Prorocentrum cordatum</name>
    <dbReference type="NCBI Taxonomy" id="2364126"/>
    <lineage>
        <taxon>Eukaryota</taxon>
        <taxon>Sar</taxon>
        <taxon>Alveolata</taxon>
        <taxon>Dinophyceae</taxon>
        <taxon>Prorocentrales</taxon>
        <taxon>Prorocentraceae</taxon>
        <taxon>Prorocentrum</taxon>
    </lineage>
</organism>
<evidence type="ECO:0000313" key="2">
    <source>
        <dbReference type="EMBL" id="CAK0842919.1"/>
    </source>
</evidence>
<feature type="compositionally biased region" description="Low complexity" evidence="1">
    <location>
        <begin position="1"/>
        <end position="26"/>
    </location>
</feature>
<name>A0ABN9TBB1_9DINO</name>
<evidence type="ECO:0000256" key="1">
    <source>
        <dbReference type="SAM" id="MobiDB-lite"/>
    </source>
</evidence>
<gene>
    <name evidence="2" type="ORF">PCOR1329_LOCUS37444</name>
</gene>